<dbReference type="PRINTS" id="PR00081">
    <property type="entry name" value="GDHRDH"/>
</dbReference>
<dbReference type="Gene3D" id="3.40.50.720">
    <property type="entry name" value="NAD(P)-binding Rossmann-like Domain"/>
    <property type="match status" value="1"/>
</dbReference>
<evidence type="ECO:0000256" key="2">
    <source>
        <dbReference type="ARBA" id="ARBA00023002"/>
    </source>
</evidence>
<dbReference type="PROSITE" id="PS00061">
    <property type="entry name" value="ADH_SHORT"/>
    <property type="match status" value="1"/>
</dbReference>
<dbReference type="EMBL" id="FSQE01000001">
    <property type="protein sequence ID" value="SIL99197.1"/>
    <property type="molecule type" value="Genomic_DNA"/>
</dbReference>
<dbReference type="InterPro" id="IPR036291">
    <property type="entry name" value="NAD(P)-bd_dom_sf"/>
</dbReference>
<dbReference type="PANTHER" id="PTHR44196:SF1">
    <property type="entry name" value="DEHYDROGENASE_REDUCTASE SDR FAMILY MEMBER 7B"/>
    <property type="match status" value="1"/>
</dbReference>
<evidence type="ECO:0000256" key="3">
    <source>
        <dbReference type="RuleBase" id="RU000363"/>
    </source>
</evidence>
<sequence length="317" mass="33871">MVKLNQLQPQLVVVTGAGSGIGRATAIRFAKRGAHVVVSDMDLDSAHATTAMIQADGNTASAVQLDVTDPDQWETFARDVLADHGVADVLVNNAGIALGGPFLKLTPADWDRLLSVNLMGVVHGCRVFGEQMVERGSGHIVNIASAAAFTPTAVMAPYSVSKAGVKMLTECLRLELGPKGVGVSAICPGFINTNIGLNGITVGVDQEMVQRGKEIMRRAQEFAAHLPFSPMSPDLVARAVTRAVRYDLAVVPVRTEAWLGYVLGRVAPGINRRTTQAFSIERAERWGAWALGKLDDLNLLSRQGGVEEDRKPTAARR</sequence>
<protein>
    <submittedName>
        <fullName evidence="4">Probable oxidoreductase</fullName>
        <ecNumber evidence="4">1.1.1.304</ecNumber>
    </submittedName>
</protein>
<dbReference type="GO" id="GO:0016020">
    <property type="term" value="C:membrane"/>
    <property type="evidence" value="ECO:0007669"/>
    <property type="project" value="TreeGrafter"/>
</dbReference>
<organism evidence="4 5">
    <name type="scientific">Mycobacteroides abscessus subsp. abscessus</name>
    <dbReference type="NCBI Taxonomy" id="1185650"/>
    <lineage>
        <taxon>Bacteria</taxon>
        <taxon>Bacillati</taxon>
        <taxon>Actinomycetota</taxon>
        <taxon>Actinomycetes</taxon>
        <taxon>Mycobacteriales</taxon>
        <taxon>Mycobacteriaceae</taxon>
        <taxon>Mycobacteroides</taxon>
        <taxon>Mycobacteroides abscessus</taxon>
    </lineage>
</organism>
<name>A0AB74F815_9MYCO</name>
<reference evidence="4 5" key="1">
    <citation type="submission" date="2016-11" db="EMBL/GenBank/DDBJ databases">
        <authorList>
            <consortium name="Pathogen Informatics"/>
        </authorList>
    </citation>
    <scope>NUCLEOTIDE SEQUENCE [LARGE SCALE GENOMIC DNA]</scope>
    <source>
        <strain evidence="4 5">696</strain>
    </source>
</reference>
<dbReference type="GeneID" id="93380967"/>
<dbReference type="InterPro" id="IPR020904">
    <property type="entry name" value="Sc_DH/Rdtase_CS"/>
</dbReference>
<dbReference type="CDD" id="cd05233">
    <property type="entry name" value="SDR_c"/>
    <property type="match status" value="1"/>
</dbReference>
<dbReference type="GO" id="GO:0052588">
    <property type="term" value="F:diacetyl reductase ((S)-acetoin forming) (NAD+) activity"/>
    <property type="evidence" value="ECO:0007669"/>
    <property type="project" value="UniProtKB-EC"/>
</dbReference>
<dbReference type="AlphaFoldDB" id="A0AB74F815"/>
<dbReference type="Proteomes" id="UP000184831">
    <property type="component" value="Unassembled WGS sequence"/>
</dbReference>
<dbReference type="FunFam" id="3.40.50.720:FF:000084">
    <property type="entry name" value="Short-chain dehydrogenase reductase"/>
    <property type="match status" value="1"/>
</dbReference>
<dbReference type="InterPro" id="IPR002347">
    <property type="entry name" value="SDR_fam"/>
</dbReference>
<gene>
    <name evidence="4" type="primary">budC_1</name>
    <name evidence="4" type="ORF">SAMEA2152244_00672</name>
</gene>
<dbReference type="EC" id="1.1.1.304" evidence="4"/>
<dbReference type="RefSeq" id="WP_012296716.1">
    <property type="nucleotide sequence ID" value="NZ_AP028613.1"/>
</dbReference>
<dbReference type="SUPFAM" id="SSF51735">
    <property type="entry name" value="NAD(P)-binding Rossmann-fold domains"/>
    <property type="match status" value="1"/>
</dbReference>
<dbReference type="Pfam" id="PF00106">
    <property type="entry name" value="adh_short"/>
    <property type="match status" value="1"/>
</dbReference>
<comment type="similarity">
    <text evidence="1 3">Belongs to the short-chain dehydrogenases/reductases (SDR) family.</text>
</comment>
<evidence type="ECO:0000256" key="1">
    <source>
        <dbReference type="ARBA" id="ARBA00006484"/>
    </source>
</evidence>
<dbReference type="PRINTS" id="PR00080">
    <property type="entry name" value="SDRFAMILY"/>
</dbReference>
<keyword evidence="2 4" id="KW-0560">Oxidoreductase</keyword>
<proteinExistence type="inferred from homology"/>
<comment type="caution">
    <text evidence="4">The sequence shown here is derived from an EMBL/GenBank/DDBJ whole genome shotgun (WGS) entry which is preliminary data.</text>
</comment>
<evidence type="ECO:0000313" key="4">
    <source>
        <dbReference type="EMBL" id="SIL99197.1"/>
    </source>
</evidence>
<accession>A0AB74F815</accession>
<dbReference type="PANTHER" id="PTHR44196">
    <property type="entry name" value="DEHYDROGENASE/REDUCTASE SDR FAMILY MEMBER 7B"/>
    <property type="match status" value="1"/>
</dbReference>
<evidence type="ECO:0000313" key="5">
    <source>
        <dbReference type="Proteomes" id="UP000184831"/>
    </source>
</evidence>